<dbReference type="SUPFAM" id="SSF56300">
    <property type="entry name" value="Metallo-dependent phosphatases"/>
    <property type="match status" value="1"/>
</dbReference>
<dbReference type="InterPro" id="IPR029052">
    <property type="entry name" value="Metallo-depent_PP-like"/>
</dbReference>
<evidence type="ECO:0000313" key="3">
    <source>
        <dbReference type="EMBL" id="TMQ67321.1"/>
    </source>
</evidence>
<dbReference type="EMBL" id="VBOY01000042">
    <property type="protein sequence ID" value="TMQ67321.1"/>
    <property type="molecule type" value="Genomic_DNA"/>
</dbReference>
<reference evidence="3 4" key="1">
    <citation type="journal article" date="2019" name="Nat. Microbiol.">
        <title>Mediterranean grassland soil C-N compound turnover is dependent on rainfall and depth, and is mediated by genomically divergent microorganisms.</title>
        <authorList>
            <person name="Diamond S."/>
            <person name="Andeer P.F."/>
            <person name="Li Z."/>
            <person name="Crits-Christoph A."/>
            <person name="Burstein D."/>
            <person name="Anantharaman K."/>
            <person name="Lane K.R."/>
            <person name="Thomas B.C."/>
            <person name="Pan C."/>
            <person name="Northen T.R."/>
            <person name="Banfield J.F."/>
        </authorList>
    </citation>
    <scope>NUCLEOTIDE SEQUENCE [LARGE SCALE GENOMIC DNA]</scope>
    <source>
        <strain evidence="3">WS_8</strain>
    </source>
</reference>
<dbReference type="PANTHER" id="PTHR11575">
    <property type="entry name" value="5'-NUCLEOTIDASE-RELATED"/>
    <property type="match status" value="1"/>
</dbReference>
<feature type="chain" id="PRO_5022061621" description="Cytochrome c-552/4 domain-containing protein" evidence="1">
    <location>
        <begin position="23"/>
        <end position="928"/>
    </location>
</feature>
<evidence type="ECO:0000259" key="2">
    <source>
        <dbReference type="Pfam" id="PF13435"/>
    </source>
</evidence>
<sequence>MPCPRPWFRAAMLVACAATMCAGCGRGPEFRYTIDLRQPDSGSVQVTLNVVGAPPNGLTLRTYASKDLIRLSDLVALTPDGTTLSASMEPDTTGSAKGTQLVRFVGRIPSRLSIRYRVRPGARYGDAHMGYEGRCFGYLDRRFGFLNGQNLFLTPRDLESIERVSVRFALPEGWTAVTPWMQQGDLCFPGVNGRYVGEHLISGVVGVGHFHERNLVLDGTRYRFAFESGFSAEDEEQAMVAIERVTRYTHSIVPGDGPREYIAVIVPAAPFGDEIDGNGWTNGQGGTLAPPTGLRLRQYARRLIEARLTDAPFRRTIRDPRELWVIDGVRELCSWRAIAHAGYADEGEIARDYGAAYTSSLRLEGEEWNLERLYSTALSNDVGRRTAAPLLLLLLDRELRGLGAKGGLDSVLASMFRERRVRSLWRSLPREHEDVWRRFRDEYARAKRPFPSQELFGLSPLTPSPSGAFGKASRKLFVAFTGSTQGYLENCGCKVNQSGGVARRTTELGRLRREHPGAIVIDAGDAFMRPERGALDYLSQEEERLYLQIMNRMRYTALTVGMNELMLGSRSFDDAAGVARLPYTVANVKPRSGTLGPEWKLIHTGSLRVAVVGLFEPPRGTLRVEPYDRHAVEWRIEDPLQALRRLCPALKARADVIIAMGRITPFTIRRLAQACPYVDLMISTEQGAVLEVETNGKNVLTTEDRPGFVGHTYLAYTQLTSYGLSGVELALDHRDRVVAAEERSYWLDDKVPDDAVVRDVLGRFYERVGRTEAAQASVRVPFANDPERMMGRYVGSARCATCHPSEFAQWRMTPHASAFKTLLDVHRHYQPRCVACHVVGFGARTGYRMGDPTLALANVQCEVCHGPGGGHSDAPDRSNIRRQVPPGVCLQCHDSEHSDRFIYQERLPRVLHTRASTTLPRESEPIGS</sequence>
<gene>
    <name evidence="3" type="ORF">E6K78_05130</name>
</gene>
<dbReference type="Gene3D" id="3.60.21.10">
    <property type="match status" value="1"/>
</dbReference>
<dbReference type="GO" id="GO:0016787">
    <property type="term" value="F:hydrolase activity"/>
    <property type="evidence" value="ECO:0007669"/>
    <property type="project" value="InterPro"/>
</dbReference>
<dbReference type="Pfam" id="PF13435">
    <property type="entry name" value="Cytochrome_C554"/>
    <property type="match status" value="1"/>
</dbReference>
<dbReference type="GO" id="GO:0009166">
    <property type="term" value="P:nucleotide catabolic process"/>
    <property type="evidence" value="ECO:0007669"/>
    <property type="project" value="InterPro"/>
</dbReference>
<evidence type="ECO:0000256" key="1">
    <source>
        <dbReference type="SAM" id="SignalP"/>
    </source>
</evidence>
<evidence type="ECO:0000313" key="4">
    <source>
        <dbReference type="Proteomes" id="UP000316609"/>
    </source>
</evidence>
<feature type="signal peptide" evidence="1">
    <location>
        <begin position="1"/>
        <end position="22"/>
    </location>
</feature>
<organism evidence="3 4">
    <name type="scientific">Eiseniibacteriota bacterium</name>
    <dbReference type="NCBI Taxonomy" id="2212470"/>
    <lineage>
        <taxon>Bacteria</taxon>
        <taxon>Candidatus Eiseniibacteriota</taxon>
    </lineage>
</organism>
<name>A0A538TUN8_UNCEI</name>
<comment type="caution">
    <text evidence="3">The sequence shown here is derived from an EMBL/GenBank/DDBJ whole genome shotgun (WGS) entry which is preliminary data.</text>
</comment>
<dbReference type="SUPFAM" id="SSF48695">
    <property type="entry name" value="Multiheme cytochromes"/>
    <property type="match status" value="1"/>
</dbReference>
<dbReference type="InterPro" id="IPR023155">
    <property type="entry name" value="Cyt_c-552/4"/>
</dbReference>
<dbReference type="InterPro" id="IPR036280">
    <property type="entry name" value="Multihaem_cyt_sf"/>
</dbReference>
<dbReference type="AlphaFoldDB" id="A0A538TUN8"/>
<dbReference type="Gene3D" id="1.10.1130.10">
    <property type="entry name" value="Flavocytochrome C3, Chain A"/>
    <property type="match status" value="1"/>
</dbReference>
<dbReference type="GO" id="GO:0030288">
    <property type="term" value="C:outer membrane-bounded periplasmic space"/>
    <property type="evidence" value="ECO:0007669"/>
    <property type="project" value="TreeGrafter"/>
</dbReference>
<feature type="domain" description="Cytochrome c-552/4" evidence="2">
    <location>
        <begin position="799"/>
        <end position="866"/>
    </location>
</feature>
<dbReference type="InterPro" id="IPR006179">
    <property type="entry name" value="5_nucleotidase/apyrase"/>
</dbReference>
<dbReference type="PANTHER" id="PTHR11575:SF24">
    <property type="entry name" value="5'-NUCLEOTIDASE"/>
    <property type="match status" value="1"/>
</dbReference>
<proteinExistence type="predicted"/>
<keyword evidence="1" id="KW-0732">Signal</keyword>
<protein>
    <recommendedName>
        <fullName evidence="2">Cytochrome c-552/4 domain-containing protein</fullName>
    </recommendedName>
</protein>
<accession>A0A538TUN8</accession>
<dbReference type="Proteomes" id="UP000316609">
    <property type="component" value="Unassembled WGS sequence"/>
</dbReference>